<dbReference type="InterPro" id="IPR019815">
    <property type="entry name" value="Translation_initiation_fac_3_C"/>
</dbReference>
<organism evidence="7 10">
    <name type="scientific">Acanthaster planci</name>
    <name type="common">Crown-of-thorns starfish</name>
    <dbReference type="NCBI Taxonomy" id="133434"/>
    <lineage>
        <taxon>Eukaryota</taxon>
        <taxon>Metazoa</taxon>
        <taxon>Echinodermata</taxon>
        <taxon>Eleutherozoa</taxon>
        <taxon>Asterozoa</taxon>
        <taxon>Asteroidea</taxon>
        <taxon>Valvatacea</taxon>
        <taxon>Valvatida</taxon>
        <taxon>Acanthasteridae</taxon>
        <taxon>Acanthaster</taxon>
    </lineage>
</organism>
<dbReference type="GO" id="GO:0003743">
    <property type="term" value="F:translation initiation factor activity"/>
    <property type="evidence" value="ECO:0007669"/>
    <property type="project" value="UniProtKB-KW"/>
</dbReference>
<dbReference type="GO" id="GO:0005739">
    <property type="term" value="C:mitochondrion"/>
    <property type="evidence" value="ECO:0007669"/>
    <property type="project" value="TreeGrafter"/>
</dbReference>
<dbReference type="OMA" id="HRRWDSI"/>
<dbReference type="InterPro" id="IPR036787">
    <property type="entry name" value="T_IF-3_N_sf"/>
</dbReference>
<dbReference type="GO" id="GO:0070124">
    <property type="term" value="P:mitochondrial translational initiation"/>
    <property type="evidence" value="ECO:0007669"/>
    <property type="project" value="TreeGrafter"/>
</dbReference>
<dbReference type="Pfam" id="PF05198">
    <property type="entry name" value="IF3_N"/>
    <property type="match status" value="1"/>
</dbReference>
<feature type="compositionally biased region" description="Polar residues" evidence="4">
    <location>
        <begin position="334"/>
        <end position="343"/>
    </location>
</feature>
<dbReference type="InterPro" id="IPR001288">
    <property type="entry name" value="Translation_initiation_fac_3"/>
</dbReference>
<gene>
    <name evidence="8 9 10" type="primary">LOC110979790</name>
</gene>
<evidence type="ECO:0000259" key="6">
    <source>
        <dbReference type="Pfam" id="PF05198"/>
    </source>
</evidence>
<dbReference type="InterPro" id="IPR019814">
    <property type="entry name" value="Translation_initiation_fac_3_N"/>
</dbReference>
<feature type="region of interest" description="Disordered" evidence="4">
    <location>
        <begin position="318"/>
        <end position="362"/>
    </location>
</feature>
<comment type="similarity">
    <text evidence="1">Belongs to the IF-3 family.</text>
</comment>
<evidence type="ECO:0000313" key="8">
    <source>
        <dbReference type="RefSeq" id="XP_022091539.1"/>
    </source>
</evidence>
<keyword evidence="2" id="KW-0396">Initiation factor</keyword>
<evidence type="ECO:0000259" key="5">
    <source>
        <dbReference type="Pfam" id="PF00707"/>
    </source>
</evidence>
<dbReference type="Gene3D" id="3.10.20.80">
    <property type="entry name" value="Translation initiation factor 3 (IF-3), N-terminal domain"/>
    <property type="match status" value="1"/>
</dbReference>
<evidence type="ECO:0000313" key="10">
    <source>
        <dbReference type="RefSeq" id="XP_022091541.1"/>
    </source>
</evidence>
<sequence length="362" mass="40498">MSKLLMQRVVSSRARRLHYAVGEATQHHQPVCCCYESRHHRNRIIPHQPIWLGFARTTYSAGPIPHHRRWDSIFTKPTSMTKTAVFLRSLSSESGSDTPLDQIDSLEEDSFEEVAKELDAEGTGPRRSWKGKSSSDSLKDTMKSVGRLVPDKIVTLLDEAGVSLGPLHRKEAIKRSQEARLKLVLINPNSKPYPTYRLMTGQQLHQEQMSLREKLKAKSAPTQVKEVRLSGNIEKHDLEVKRRHMHDWFEEGGAQVHVKVTLMGARKRQKPVSKEQQLVIIGQLMSGLEDRVTFASKPREVGKDGMNLTVTLRPMSAKEKAALVKQKNKDESMKQPQGGTSDSGQGAGEGEATAGMDEKAQG</sequence>
<feature type="domain" description="Translation initiation factor 3 N-terminal" evidence="6">
    <location>
        <begin position="149"/>
        <end position="214"/>
    </location>
</feature>
<feature type="domain" description="Translation initiation factor 3 C-terminal" evidence="5">
    <location>
        <begin position="222"/>
        <end position="304"/>
    </location>
</feature>
<dbReference type="InterPro" id="IPR036788">
    <property type="entry name" value="T_IF-3_C_sf"/>
</dbReference>
<evidence type="ECO:0000256" key="1">
    <source>
        <dbReference type="ARBA" id="ARBA00005439"/>
    </source>
</evidence>
<feature type="compositionally biased region" description="Basic and acidic residues" evidence="4">
    <location>
        <begin position="318"/>
        <end position="333"/>
    </location>
</feature>
<keyword evidence="7" id="KW-1185">Reference proteome</keyword>
<dbReference type="SUPFAM" id="SSF54364">
    <property type="entry name" value="Translation initiation factor IF3, N-terminal domain"/>
    <property type="match status" value="1"/>
</dbReference>
<dbReference type="PANTHER" id="PTHR10938">
    <property type="entry name" value="TRANSLATION INITIATION FACTOR IF-3"/>
    <property type="match status" value="1"/>
</dbReference>
<dbReference type="Proteomes" id="UP000694845">
    <property type="component" value="Unplaced"/>
</dbReference>
<evidence type="ECO:0000313" key="7">
    <source>
        <dbReference type="Proteomes" id="UP000694845"/>
    </source>
</evidence>
<dbReference type="KEGG" id="aplc:110979790"/>
<evidence type="ECO:0000256" key="3">
    <source>
        <dbReference type="ARBA" id="ARBA00022917"/>
    </source>
</evidence>
<keyword evidence="3" id="KW-0648">Protein biosynthesis</keyword>
<dbReference type="RefSeq" id="XP_022091539.1">
    <property type="nucleotide sequence ID" value="XM_022235847.1"/>
</dbReference>
<dbReference type="OrthoDB" id="21573at2759"/>
<dbReference type="Pfam" id="PF00707">
    <property type="entry name" value="IF3_C"/>
    <property type="match status" value="1"/>
</dbReference>
<feature type="region of interest" description="Disordered" evidence="4">
    <location>
        <begin position="117"/>
        <end position="139"/>
    </location>
</feature>
<dbReference type="SUPFAM" id="SSF55200">
    <property type="entry name" value="Translation initiation factor IF3, C-terminal domain"/>
    <property type="match status" value="1"/>
</dbReference>
<dbReference type="GO" id="GO:0032790">
    <property type="term" value="P:ribosome disassembly"/>
    <property type="evidence" value="ECO:0007669"/>
    <property type="project" value="TreeGrafter"/>
</dbReference>
<protein>
    <submittedName>
        <fullName evidence="8 9">Translation initiation factor IF-3, mitochondrial-like</fullName>
    </submittedName>
</protein>
<dbReference type="RefSeq" id="XP_022091541.1">
    <property type="nucleotide sequence ID" value="XM_022235849.1"/>
</dbReference>
<dbReference type="AlphaFoldDB" id="A0A8B7YIW2"/>
<name>A0A8B7YIW2_ACAPL</name>
<dbReference type="NCBIfam" id="TIGR00168">
    <property type="entry name" value="infC"/>
    <property type="match status" value="1"/>
</dbReference>
<reference evidence="8 9" key="1">
    <citation type="submission" date="2025-04" db="UniProtKB">
        <authorList>
            <consortium name="RefSeq"/>
        </authorList>
    </citation>
    <scope>IDENTIFICATION</scope>
</reference>
<dbReference type="PANTHER" id="PTHR10938:SF0">
    <property type="entry name" value="TRANSLATION INITIATION FACTOR IF-3, MITOCHONDRIAL"/>
    <property type="match status" value="1"/>
</dbReference>
<evidence type="ECO:0000313" key="9">
    <source>
        <dbReference type="RefSeq" id="XP_022091540.1"/>
    </source>
</evidence>
<dbReference type="RefSeq" id="XP_022091540.1">
    <property type="nucleotide sequence ID" value="XM_022235848.1"/>
</dbReference>
<evidence type="ECO:0000256" key="2">
    <source>
        <dbReference type="ARBA" id="ARBA00022540"/>
    </source>
</evidence>
<dbReference type="Gene3D" id="3.30.110.10">
    <property type="entry name" value="Translation initiation factor 3 (IF-3), C-terminal domain"/>
    <property type="match status" value="1"/>
</dbReference>
<accession>A0A8B7YIW2</accession>
<dbReference type="GO" id="GO:0043022">
    <property type="term" value="F:ribosome binding"/>
    <property type="evidence" value="ECO:0007669"/>
    <property type="project" value="TreeGrafter"/>
</dbReference>
<dbReference type="GeneID" id="110979790"/>
<proteinExistence type="inferred from homology"/>
<evidence type="ECO:0000256" key="4">
    <source>
        <dbReference type="SAM" id="MobiDB-lite"/>
    </source>
</evidence>